<dbReference type="Gene3D" id="3.20.20.70">
    <property type="entry name" value="Aldolase class I"/>
    <property type="match status" value="1"/>
</dbReference>
<keyword evidence="6" id="KW-0812">Transmembrane</keyword>
<dbReference type="Gene3D" id="2.60.40.1180">
    <property type="entry name" value="Golgi alpha-mannosidase II"/>
    <property type="match status" value="1"/>
</dbReference>
<evidence type="ECO:0000256" key="6">
    <source>
        <dbReference type="SAM" id="Phobius"/>
    </source>
</evidence>
<dbReference type="PANTHER" id="PTHR35803">
    <property type="entry name" value="GLUCAN 1,4-ALPHA-GLUCOSIDASE SUSB-RELATED"/>
    <property type="match status" value="1"/>
</dbReference>
<dbReference type="Pfam" id="PF14509">
    <property type="entry name" value="GH97_C"/>
    <property type="match status" value="1"/>
</dbReference>
<dbReference type="InterPro" id="IPR019563">
    <property type="entry name" value="GH97_catalytic"/>
</dbReference>
<evidence type="ECO:0000256" key="1">
    <source>
        <dbReference type="ARBA" id="ARBA00001913"/>
    </source>
</evidence>
<dbReference type="AlphaFoldDB" id="A0AAU7K6E2"/>
<dbReference type="InterPro" id="IPR052720">
    <property type="entry name" value="Glycosyl_hydrolase_97"/>
</dbReference>
<keyword evidence="6" id="KW-1133">Transmembrane helix</keyword>
<dbReference type="PANTHER" id="PTHR35803:SF2">
    <property type="entry name" value="RETAINING ALPHA-GALACTOSIDASE"/>
    <property type="match status" value="1"/>
</dbReference>
<dbReference type="SUPFAM" id="SSF51445">
    <property type="entry name" value="(Trans)glycosidases"/>
    <property type="match status" value="1"/>
</dbReference>
<evidence type="ECO:0000259" key="9">
    <source>
        <dbReference type="Pfam" id="PF14509"/>
    </source>
</evidence>
<name>A0AAU7K6E2_9SPHI</name>
<evidence type="ECO:0000256" key="3">
    <source>
        <dbReference type="ARBA" id="ARBA00022801"/>
    </source>
</evidence>
<dbReference type="InterPro" id="IPR013785">
    <property type="entry name" value="Aldolase_TIM"/>
</dbReference>
<dbReference type="InterPro" id="IPR013780">
    <property type="entry name" value="Glyco_hydro_b"/>
</dbReference>
<accession>A0AAU7K6E2</accession>
<protein>
    <submittedName>
        <fullName evidence="10">Glycoside hydrolase family 97 catalytic domain-containing protein</fullName>
    </submittedName>
</protein>
<keyword evidence="4" id="KW-0106">Calcium</keyword>
<dbReference type="InterPro" id="IPR017853">
    <property type="entry name" value="GH"/>
</dbReference>
<dbReference type="Pfam" id="PF14508">
    <property type="entry name" value="GH97_N"/>
    <property type="match status" value="1"/>
</dbReference>
<reference evidence="10" key="1">
    <citation type="submission" date="2024-05" db="EMBL/GenBank/DDBJ databases">
        <authorList>
            <person name="Kim S."/>
            <person name="Heo J."/>
            <person name="Choi H."/>
            <person name="Choi Y."/>
            <person name="Kwon S.-W."/>
            <person name="Kim Y."/>
        </authorList>
    </citation>
    <scope>NUCLEOTIDE SEQUENCE</scope>
    <source>
        <strain evidence="10">KACC 23697</strain>
    </source>
</reference>
<evidence type="ECO:0000313" key="10">
    <source>
        <dbReference type="EMBL" id="XBO48147.1"/>
    </source>
</evidence>
<dbReference type="InterPro" id="IPR029486">
    <property type="entry name" value="GH97_N"/>
</dbReference>
<keyword evidence="3 10" id="KW-0378">Hydrolase</keyword>
<comment type="cofactor">
    <cofactor evidence="1">
        <name>Ca(2+)</name>
        <dbReference type="ChEBI" id="CHEBI:29108"/>
    </cofactor>
</comment>
<dbReference type="InterPro" id="IPR014718">
    <property type="entry name" value="GH-type_carb-bd"/>
</dbReference>
<evidence type="ECO:0000256" key="4">
    <source>
        <dbReference type="ARBA" id="ARBA00022837"/>
    </source>
</evidence>
<dbReference type="GO" id="GO:0016798">
    <property type="term" value="F:hydrolase activity, acting on glycosyl bonds"/>
    <property type="evidence" value="ECO:0007669"/>
    <property type="project" value="UniProtKB-KW"/>
</dbReference>
<proteinExistence type="predicted"/>
<sequence length="658" mass="73789">MNISKFLTINYYKGILMAMAFVASHMFSFAQDLNVTSPDQKLMVKLYVNEGKLYYNVTLQGKEMIERSPLGLRGSQMDLSSGLKLTGKQSRKIDEHYNEPKIKISSVNYQANELICKFENAAKNQLEVVFRVSNNNIAFRYQVPQTGEPANFVIEEELSGYKFPENTTTFLTPQATPMIGWMKTKPSYEEEYNPDQAMGIPSKYGVGYTFPALFHLGNDGWVLLSETGVNSLYCGSKLSEGTKDGHYKIAFPEPGENNGMGRANPTIPLPGNTPWRTITVGSTLKPITETTIPFDVVEPQYKASKEYTFGRSTWSWLLWQDPSIKYDDQKTFIDLAASMGYEFALIDGGWEKNIGYNKIEELIAYAKTKGVGIFLWYNSNGFWNDAPQDPKNRMNTASARKQEMAWMQRMGVKGIKVDFFGGDKQETMKLYEDILSDANTFGLTVIFHGCTLPRGWERMYPNYVGSEAVLASENLIFGQHANDNEAFNASLHPFIRNAVGAMEFGPVLLNKRHNKTNDGGTIRKTTETFQIATAVLFQSPVQNFGITPNNLTDVAPHIIDFMKKVPTTWDHTVFIDGYPGKYCVLARRHGDTWYIAAINAETTAKTITVSLPMLSGTDIALYTDADDRSPQIKQVKLNKAKQLKVKLLPGGANVIVAK</sequence>
<feature type="domain" description="Glycosyl-hydrolase 97 C-terminal oligomerisation" evidence="9">
    <location>
        <begin position="568"/>
        <end position="655"/>
    </location>
</feature>
<feature type="transmembrane region" description="Helical" evidence="6">
    <location>
        <begin position="12"/>
        <end position="30"/>
    </location>
</feature>
<dbReference type="GO" id="GO:0030246">
    <property type="term" value="F:carbohydrate binding"/>
    <property type="evidence" value="ECO:0007669"/>
    <property type="project" value="InterPro"/>
</dbReference>
<keyword evidence="6" id="KW-0472">Membrane</keyword>
<feature type="domain" description="Glycosyl-hydrolase 97 N-terminal" evidence="8">
    <location>
        <begin position="35"/>
        <end position="299"/>
    </location>
</feature>
<evidence type="ECO:0000259" key="8">
    <source>
        <dbReference type="Pfam" id="PF14508"/>
    </source>
</evidence>
<dbReference type="InterPro" id="IPR029483">
    <property type="entry name" value="GH97_C"/>
</dbReference>
<evidence type="ECO:0000259" key="7">
    <source>
        <dbReference type="Pfam" id="PF10566"/>
    </source>
</evidence>
<dbReference type="EMBL" id="CP157485">
    <property type="protein sequence ID" value="XBO48147.1"/>
    <property type="molecule type" value="Genomic_DNA"/>
</dbReference>
<evidence type="ECO:0000256" key="5">
    <source>
        <dbReference type="ARBA" id="ARBA00023295"/>
    </source>
</evidence>
<gene>
    <name evidence="10" type="ORF">ABEG20_00855</name>
</gene>
<feature type="domain" description="Glycosyl-hydrolase 97 catalytic" evidence="7">
    <location>
        <begin position="323"/>
        <end position="469"/>
    </location>
</feature>
<keyword evidence="5" id="KW-0326">Glycosidase</keyword>
<organism evidence="10">
    <name type="scientific">Pedobacter sp. KACC 23697</name>
    <dbReference type="NCBI Taxonomy" id="3149230"/>
    <lineage>
        <taxon>Bacteria</taxon>
        <taxon>Pseudomonadati</taxon>
        <taxon>Bacteroidota</taxon>
        <taxon>Sphingobacteriia</taxon>
        <taxon>Sphingobacteriales</taxon>
        <taxon>Sphingobacteriaceae</taxon>
        <taxon>Pedobacter</taxon>
    </lineage>
</organism>
<evidence type="ECO:0000256" key="2">
    <source>
        <dbReference type="ARBA" id="ARBA00011245"/>
    </source>
</evidence>
<dbReference type="Pfam" id="PF10566">
    <property type="entry name" value="Glyco_hydro_97"/>
    <property type="match status" value="1"/>
</dbReference>
<comment type="subunit">
    <text evidence="2">Monomer.</text>
</comment>
<dbReference type="RefSeq" id="WP_406825535.1">
    <property type="nucleotide sequence ID" value="NZ_CP157485.1"/>
</dbReference>
<dbReference type="Gene3D" id="2.70.98.10">
    <property type="match status" value="1"/>
</dbReference>